<feature type="transmembrane region" description="Helical" evidence="6">
    <location>
        <begin position="182"/>
        <end position="207"/>
    </location>
</feature>
<dbReference type="PANTHER" id="PTHR30250">
    <property type="entry name" value="PST FAMILY PREDICTED COLANIC ACID TRANSPORTER"/>
    <property type="match status" value="1"/>
</dbReference>
<feature type="transmembrane region" description="Helical" evidence="6">
    <location>
        <begin position="6"/>
        <end position="24"/>
    </location>
</feature>
<gene>
    <name evidence="7" type="ORF">E4P82_15090</name>
</gene>
<keyword evidence="2" id="KW-1003">Cell membrane</keyword>
<keyword evidence="3 6" id="KW-0812">Transmembrane</keyword>
<protein>
    <submittedName>
        <fullName evidence="7">Flippase</fullName>
    </submittedName>
</protein>
<accession>A0ABX1TPS9</accession>
<dbReference type="EMBL" id="SPMZ01000048">
    <property type="protein sequence ID" value="NMQ20405.1"/>
    <property type="molecule type" value="Genomic_DNA"/>
</dbReference>
<dbReference type="InterPro" id="IPR050833">
    <property type="entry name" value="Poly_Biosynth_Transport"/>
</dbReference>
<feature type="transmembrane region" description="Helical" evidence="6">
    <location>
        <begin position="127"/>
        <end position="147"/>
    </location>
</feature>
<dbReference type="InterPro" id="IPR002797">
    <property type="entry name" value="Polysacc_synth"/>
</dbReference>
<dbReference type="Pfam" id="PF01943">
    <property type="entry name" value="Polysacc_synt"/>
    <property type="match status" value="1"/>
</dbReference>
<evidence type="ECO:0000256" key="5">
    <source>
        <dbReference type="ARBA" id="ARBA00023136"/>
    </source>
</evidence>
<comment type="subcellular location">
    <subcellularLocation>
        <location evidence="1">Cell membrane</location>
        <topology evidence="1">Multi-pass membrane protein</topology>
    </subcellularLocation>
</comment>
<evidence type="ECO:0000313" key="7">
    <source>
        <dbReference type="EMBL" id="NMQ20405.1"/>
    </source>
</evidence>
<organism evidence="7 8">
    <name type="scientific">Candidatus Competibacter phosphatis</name>
    <dbReference type="NCBI Taxonomy" id="221280"/>
    <lineage>
        <taxon>Bacteria</taxon>
        <taxon>Pseudomonadati</taxon>
        <taxon>Pseudomonadota</taxon>
        <taxon>Gammaproteobacteria</taxon>
        <taxon>Candidatus Competibacteraceae</taxon>
        <taxon>Candidatus Competibacter</taxon>
    </lineage>
</organism>
<dbReference type="PANTHER" id="PTHR30250:SF26">
    <property type="entry name" value="PSMA PROTEIN"/>
    <property type="match status" value="1"/>
</dbReference>
<dbReference type="Proteomes" id="UP000760480">
    <property type="component" value="Unassembled WGS sequence"/>
</dbReference>
<keyword evidence="5 6" id="KW-0472">Membrane</keyword>
<sequence length="374" mass="40991">MQAAVPWLILAVPMATLSGVLTGALQGRERFLELNLISVSSTVLFQLLPLAVARFWEVDLAVLLPAALCARLFTLLVLFIRCRRHIFQGHPATFARAQAEAGSLLRFGGWVTVTAFVGPMMVILDRFIIGALVGAKAVAFYTVPFHLGERSTLLSGALTFALFPRFAAVTPEERRRLAYTGLQVLAAVMTPAIAVGILLVEPFLAWWITPAFAEQSAPVGQILLLGFWANGFARISFAQLQAQGNPNRVAQCHLAEVLPYFALLYLGLHYFELVGAAAAFSLRVLVDFALLAGLAGWLPLALRLLWVPALLLALAFWIATQTLPGQPEWFGLAGLHGVLTGIWAWRQTPEWIRQATVARFRLFFRLPGKALRPS</sequence>
<evidence type="ECO:0000313" key="8">
    <source>
        <dbReference type="Proteomes" id="UP000760480"/>
    </source>
</evidence>
<name>A0ABX1TPS9_9GAMM</name>
<feature type="transmembrane region" description="Helical" evidence="6">
    <location>
        <begin position="36"/>
        <end position="56"/>
    </location>
</feature>
<reference evidence="7 8" key="1">
    <citation type="submission" date="2019-03" db="EMBL/GenBank/DDBJ databases">
        <title>Metabolic reconstructions from genomes of highly enriched 'Candidatus Accumulibacter' and 'Candidatus Competibacter' bioreactor populations.</title>
        <authorList>
            <person name="Annavajhala M.K."/>
            <person name="Welles L."/>
            <person name="Abbas B."/>
            <person name="Sorokin D."/>
            <person name="Park H."/>
            <person name="Van Loosdrecht M."/>
            <person name="Chandran K."/>
        </authorList>
    </citation>
    <scope>NUCLEOTIDE SEQUENCE [LARGE SCALE GENOMIC DNA]</scope>
    <source>
        <strain evidence="7 8">SBR_G</strain>
    </source>
</reference>
<keyword evidence="8" id="KW-1185">Reference proteome</keyword>
<feature type="transmembrane region" description="Helical" evidence="6">
    <location>
        <begin position="62"/>
        <end position="80"/>
    </location>
</feature>
<evidence type="ECO:0000256" key="1">
    <source>
        <dbReference type="ARBA" id="ARBA00004651"/>
    </source>
</evidence>
<feature type="transmembrane region" description="Helical" evidence="6">
    <location>
        <begin position="219"/>
        <end position="237"/>
    </location>
</feature>
<feature type="transmembrane region" description="Helical" evidence="6">
    <location>
        <begin position="304"/>
        <end position="323"/>
    </location>
</feature>
<keyword evidence="4 6" id="KW-1133">Transmembrane helix</keyword>
<evidence type="ECO:0000256" key="4">
    <source>
        <dbReference type="ARBA" id="ARBA00022989"/>
    </source>
</evidence>
<evidence type="ECO:0000256" key="3">
    <source>
        <dbReference type="ARBA" id="ARBA00022692"/>
    </source>
</evidence>
<evidence type="ECO:0000256" key="2">
    <source>
        <dbReference type="ARBA" id="ARBA00022475"/>
    </source>
</evidence>
<proteinExistence type="predicted"/>
<comment type="caution">
    <text evidence="7">The sequence shown here is derived from an EMBL/GenBank/DDBJ whole genome shotgun (WGS) entry which is preliminary data.</text>
</comment>
<evidence type="ECO:0000256" key="6">
    <source>
        <dbReference type="SAM" id="Phobius"/>
    </source>
</evidence>